<dbReference type="GO" id="GO:0097175">
    <property type="term" value="P:1,6-anhydro-N-acetyl-beta-muramic acid catabolic process"/>
    <property type="evidence" value="ECO:0007669"/>
    <property type="project" value="UniProtKB-UniRule"/>
</dbReference>
<dbReference type="SUPFAM" id="SSF53067">
    <property type="entry name" value="Actin-like ATPase domain"/>
    <property type="match status" value="1"/>
</dbReference>
<dbReference type="NCBIfam" id="NF007148">
    <property type="entry name" value="PRK09585.3-2"/>
    <property type="match status" value="1"/>
</dbReference>
<gene>
    <name evidence="1" type="primary">anmK</name>
    <name evidence="2" type="ORF">DI392_03365</name>
</gene>
<evidence type="ECO:0000313" key="3">
    <source>
        <dbReference type="Proteomes" id="UP000245362"/>
    </source>
</evidence>
<protein>
    <recommendedName>
        <fullName evidence="1">Anhydro-N-acetylmuramic acid kinase</fullName>
        <ecNumber evidence="1">2.7.1.170</ecNumber>
    </recommendedName>
    <alternativeName>
        <fullName evidence="1">AnhMurNAc kinase</fullName>
    </alternativeName>
</protein>
<evidence type="ECO:0000313" key="2">
    <source>
        <dbReference type="EMBL" id="PWI35313.1"/>
    </source>
</evidence>
<dbReference type="GO" id="GO:0005524">
    <property type="term" value="F:ATP binding"/>
    <property type="evidence" value="ECO:0007669"/>
    <property type="project" value="UniProtKB-UniRule"/>
</dbReference>
<dbReference type="EMBL" id="QFWT01000001">
    <property type="protein sequence ID" value="PWI35313.1"/>
    <property type="molecule type" value="Genomic_DNA"/>
</dbReference>
<dbReference type="InterPro" id="IPR005338">
    <property type="entry name" value="Anhydro_N_Ac-Mur_kinase"/>
</dbReference>
<dbReference type="NCBIfam" id="NF007139">
    <property type="entry name" value="PRK09585.1-3"/>
    <property type="match status" value="1"/>
</dbReference>
<dbReference type="RefSeq" id="WP_109318465.1">
    <property type="nucleotide sequence ID" value="NZ_QFWT01000001.1"/>
</dbReference>
<dbReference type="HAMAP" id="MF_01270">
    <property type="entry name" value="AnhMurNAc_kinase"/>
    <property type="match status" value="1"/>
</dbReference>
<keyword evidence="1" id="KW-0547">Nucleotide-binding</keyword>
<dbReference type="GO" id="GO:0006040">
    <property type="term" value="P:amino sugar metabolic process"/>
    <property type="evidence" value="ECO:0007669"/>
    <property type="project" value="InterPro"/>
</dbReference>
<dbReference type="GO" id="GO:0016773">
    <property type="term" value="F:phosphotransferase activity, alcohol group as acceptor"/>
    <property type="evidence" value="ECO:0007669"/>
    <property type="project" value="UniProtKB-UniRule"/>
</dbReference>
<dbReference type="OrthoDB" id="9763949at2"/>
<dbReference type="InterPro" id="IPR043129">
    <property type="entry name" value="ATPase_NBD"/>
</dbReference>
<proteinExistence type="inferred from homology"/>
<dbReference type="GO" id="GO:0009254">
    <property type="term" value="P:peptidoglycan turnover"/>
    <property type="evidence" value="ECO:0007669"/>
    <property type="project" value="UniProtKB-UniRule"/>
</dbReference>
<dbReference type="UniPathway" id="UPA00343"/>
<comment type="pathway">
    <text evidence="1">Cell wall biogenesis; peptidoglycan recycling.</text>
</comment>
<dbReference type="UniPathway" id="UPA00544"/>
<feature type="binding site" evidence="1">
    <location>
        <begin position="13"/>
        <end position="20"/>
    </location>
    <ligand>
        <name>ATP</name>
        <dbReference type="ChEBI" id="CHEBI:30616"/>
    </ligand>
</feature>
<keyword evidence="1" id="KW-0808">Transferase</keyword>
<reference evidence="2 3" key="1">
    <citation type="submission" date="2018-05" db="EMBL/GenBank/DDBJ databases">
        <title>Vibrio limimaris sp. nov., isolated from marine sediment.</title>
        <authorList>
            <person name="Li C.-M."/>
        </authorList>
    </citation>
    <scope>NUCLEOTIDE SEQUENCE [LARGE SCALE GENOMIC DNA]</scope>
    <source>
        <strain evidence="2 3">E4404</strain>
    </source>
</reference>
<dbReference type="Proteomes" id="UP000245362">
    <property type="component" value="Unassembled WGS sequence"/>
</dbReference>
<dbReference type="EC" id="2.7.1.170" evidence="1"/>
<dbReference type="GO" id="GO:0016301">
    <property type="term" value="F:kinase activity"/>
    <property type="evidence" value="ECO:0007669"/>
    <property type="project" value="UniProtKB-KW"/>
</dbReference>
<comment type="pathway">
    <text evidence="1">Amino-sugar metabolism; 1,6-anhydro-N-acetylmuramate degradation.</text>
</comment>
<dbReference type="CDD" id="cd24050">
    <property type="entry name" value="ASKHA_NBD_ANMK"/>
    <property type="match status" value="1"/>
</dbReference>
<comment type="caution">
    <text evidence="2">The sequence shown here is derived from an EMBL/GenBank/DDBJ whole genome shotgun (WGS) entry which is preliminary data.</text>
</comment>
<keyword evidence="1" id="KW-0119">Carbohydrate metabolism</keyword>
<dbReference type="Pfam" id="PF03702">
    <property type="entry name" value="AnmK"/>
    <property type="match status" value="1"/>
</dbReference>
<keyword evidence="1" id="KW-0067">ATP-binding</keyword>
<organism evidence="2 3">
    <name type="scientific">Vibrio albus</name>
    <dbReference type="NCBI Taxonomy" id="2200953"/>
    <lineage>
        <taxon>Bacteria</taxon>
        <taxon>Pseudomonadati</taxon>
        <taxon>Pseudomonadota</taxon>
        <taxon>Gammaproteobacteria</taxon>
        <taxon>Vibrionales</taxon>
        <taxon>Vibrionaceae</taxon>
        <taxon>Vibrio</taxon>
    </lineage>
</organism>
<dbReference type="Gene3D" id="3.30.420.40">
    <property type="match status" value="2"/>
</dbReference>
<evidence type="ECO:0000256" key="1">
    <source>
        <dbReference type="HAMAP-Rule" id="MF_01270"/>
    </source>
</evidence>
<comment type="similarity">
    <text evidence="1">Belongs to the anhydro-N-acetylmuramic acid kinase family.</text>
</comment>
<dbReference type="AlphaFoldDB" id="A0A2U3BEW9"/>
<comment type="function">
    <text evidence="1">Catalyzes the specific phosphorylation of 1,6-anhydro-N-acetylmuramic acid (anhMurNAc) with the simultaneous cleavage of the 1,6-anhydro ring, generating MurNAc-6-P. Is required for the utilization of anhMurNAc either imported from the medium or derived from its own cell wall murein, and thus plays a role in cell wall recycling.</text>
</comment>
<dbReference type="PANTHER" id="PTHR30605:SF0">
    <property type="entry name" value="ANHYDRO-N-ACETYLMURAMIC ACID KINASE"/>
    <property type="match status" value="1"/>
</dbReference>
<accession>A0A2U3BEW9</accession>
<keyword evidence="1 2" id="KW-0418">Kinase</keyword>
<keyword evidence="3" id="KW-1185">Reference proteome</keyword>
<name>A0A2U3BEW9_9VIBR</name>
<comment type="catalytic activity">
    <reaction evidence="1">
        <text>1,6-anhydro-N-acetyl-beta-muramate + ATP + H2O = N-acetyl-D-muramate 6-phosphate + ADP + H(+)</text>
        <dbReference type="Rhea" id="RHEA:24952"/>
        <dbReference type="ChEBI" id="CHEBI:15377"/>
        <dbReference type="ChEBI" id="CHEBI:15378"/>
        <dbReference type="ChEBI" id="CHEBI:30616"/>
        <dbReference type="ChEBI" id="CHEBI:58690"/>
        <dbReference type="ChEBI" id="CHEBI:58722"/>
        <dbReference type="ChEBI" id="CHEBI:456216"/>
        <dbReference type="EC" id="2.7.1.170"/>
    </reaction>
</comment>
<sequence>MAEAELYIGVMSGTSMDGVDTALVSIDEHATTMLAHDFYPMPLALKQTLLGICQNQETSLKPIGELDHQLGHLFADAVNQLLDKSGYQAGDITAIGNHGQTVFHQPEGDIPFTMQLGDANIIAVKTGITTVADFRRKDMALGGQGAPLVPAFHRTIFPPQDSTVVVLNIGGIANISVMQPGKPTLGFDTGPGNTLLDAWVEQHTGKAYDVDAQFARSGTIIPQLLHALLQDPFFSRPAPKSSGREYFNLHWLQQYLDNENGIILPHDVQATLTELSAQSIADDVDKFRSGLHSELLVCGGGIHNPLLINRLIKLLPNWTVTTTTERGVDGDYMEAIAFAWLAQRRIHNLPSNLPEVTGALKATSLGVIYPV</sequence>
<dbReference type="PANTHER" id="PTHR30605">
    <property type="entry name" value="ANHYDRO-N-ACETYLMURAMIC ACID KINASE"/>
    <property type="match status" value="1"/>
</dbReference>